<dbReference type="Proteomes" id="UP000011554">
    <property type="component" value="Unassembled WGS sequence"/>
</dbReference>
<protein>
    <submittedName>
        <fullName evidence="1">Uncharacterized protein</fullName>
    </submittedName>
</protein>
<dbReference type="EMBL" id="AOIO01000010">
    <property type="protein sequence ID" value="ELZ04950.1"/>
    <property type="molecule type" value="Genomic_DNA"/>
</dbReference>
<sequence length="239" mass="26006">MDAGFSNHKLPVSLGPKAENVGTEQIKEDSIIIDIGLYNSYYTPYVSATLDFNYNLELDAWTAPYGCGTEKVSYGDNPKDAAAMTWNTDFYEAISIDRFDATHATEYVETSTPFETGQGGYNTGKIGFRINDYQASADWIDIDALDVFCETDETQVYAGQAAVFLEQTGDYDPSERFVRGGYNHAYDAGEPNVGASLSIPAGAGVTFSGANENIKEQPIIEDRNGDDIVVKGDETESGP</sequence>
<gene>
    <name evidence="1" type="ORF">C481_03337</name>
</gene>
<organism evidence="1 2">
    <name type="scientific">Natrialba asiatica (strain ATCC 700177 / DSM 12278 / JCM 9576 / FERM P-10747 / NBRC 102637 / 172P1)</name>
    <dbReference type="NCBI Taxonomy" id="29540"/>
    <lineage>
        <taxon>Archaea</taxon>
        <taxon>Methanobacteriati</taxon>
        <taxon>Methanobacteriota</taxon>
        <taxon>Stenosarchaea group</taxon>
        <taxon>Halobacteria</taxon>
        <taxon>Halobacteriales</taxon>
        <taxon>Natrialbaceae</taxon>
        <taxon>Natrialba</taxon>
    </lineage>
</organism>
<proteinExistence type="predicted"/>
<accession>M0B2D9</accession>
<reference evidence="1 2" key="1">
    <citation type="journal article" date="2014" name="PLoS Genet.">
        <title>Phylogenetically driven sequencing of extremely halophilic archaea reveals strategies for static and dynamic osmo-response.</title>
        <authorList>
            <person name="Becker E.A."/>
            <person name="Seitzer P.M."/>
            <person name="Tritt A."/>
            <person name="Larsen D."/>
            <person name="Krusor M."/>
            <person name="Yao A.I."/>
            <person name="Wu D."/>
            <person name="Madern D."/>
            <person name="Eisen J.A."/>
            <person name="Darling A.E."/>
            <person name="Facciotti M.T."/>
        </authorList>
    </citation>
    <scope>NUCLEOTIDE SEQUENCE [LARGE SCALE GENOMIC DNA]</scope>
    <source>
        <strain evidence="1 2">DSM 12278</strain>
    </source>
</reference>
<dbReference type="eggNOG" id="arCOG14276">
    <property type="taxonomic scope" value="Archaea"/>
</dbReference>
<evidence type="ECO:0000313" key="2">
    <source>
        <dbReference type="Proteomes" id="UP000011554"/>
    </source>
</evidence>
<comment type="caution">
    <text evidence="1">The sequence shown here is derived from an EMBL/GenBank/DDBJ whole genome shotgun (WGS) entry which is preliminary data.</text>
</comment>
<keyword evidence="2" id="KW-1185">Reference proteome</keyword>
<evidence type="ECO:0000313" key="1">
    <source>
        <dbReference type="EMBL" id="ELZ04950.1"/>
    </source>
</evidence>
<name>M0B2D9_NATA1</name>
<dbReference type="PATRIC" id="fig|29540.5.peg.679"/>
<dbReference type="AlphaFoldDB" id="M0B2D9"/>